<keyword evidence="2 4" id="KW-0732">Signal</keyword>
<dbReference type="InterPro" id="IPR006635">
    <property type="entry name" value="NEAT_dom"/>
</dbReference>
<dbReference type="AlphaFoldDB" id="A0A5B8T220"/>
<dbReference type="Proteomes" id="UP000321296">
    <property type="component" value="Chromosome"/>
</dbReference>
<evidence type="ECO:0000256" key="3">
    <source>
        <dbReference type="SAM" id="Phobius"/>
    </source>
</evidence>
<evidence type="ECO:0000313" key="6">
    <source>
        <dbReference type="EMBL" id="MDG9733113.1"/>
    </source>
</evidence>
<comment type="subcellular location">
    <subcellularLocation>
        <location evidence="1">Cell envelope</location>
    </subcellularLocation>
</comment>
<dbReference type="PROSITE" id="PS50978">
    <property type="entry name" value="NEAT"/>
    <property type="match status" value="1"/>
</dbReference>
<reference evidence="7 8" key="1">
    <citation type="submission" date="2019-06" db="EMBL/GenBank/DDBJ databases">
        <title>Genome analyses of bacteria isolated from kimchi.</title>
        <authorList>
            <person name="Lee S."/>
            <person name="Ahn S."/>
            <person name="Roh S."/>
        </authorList>
    </citation>
    <scope>NUCLEOTIDE SEQUENCE [LARGE SCALE GENOMIC DNA]</scope>
    <source>
        <strain evidence="7 8">CBA3630</strain>
    </source>
</reference>
<dbReference type="GeneID" id="64345470"/>
<dbReference type="EMBL" id="JARGDN010000003">
    <property type="protein sequence ID" value="MDG9733113.1"/>
    <property type="molecule type" value="Genomic_DNA"/>
</dbReference>
<dbReference type="KEGG" id="lpse:FGL85_00480"/>
<evidence type="ECO:0000313" key="8">
    <source>
        <dbReference type="Proteomes" id="UP000321296"/>
    </source>
</evidence>
<organism evidence="7 8">
    <name type="scientific">Leuconostoc pseudomesenteroides</name>
    <dbReference type="NCBI Taxonomy" id="33968"/>
    <lineage>
        <taxon>Bacteria</taxon>
        <taxon>Bacillati</taxon>
        <taxon>Bacillota</taxon>
        <taxon>Bacilli</taxon>
        <taxon>Lactobacillales</taxon>
        <taxon>Lactobacillaceae</taxon>
        <taxon>Leuconostoc</taxon>
    </lineage>
</organism>
<feature type="signal peptide" evidence="4">
    <location>
        <begin position="1"/>
        <end position="28"/>
    </location>
</feature>
<feature type="chain" id="PRO_5022733408" evidence="4">
    <location>
        <begin position="29"/>
        <end position="403"/>
    </location>
</feature>
<keyword evidence="3" id="KW-1133">Transmembrane helix</keyword>
<dbReference type="SUPFAM" id="SSF158911">
    <property type="entry name" value="NEAT domain-like"/>
    <property type="match status" value="2"/>
</dbReference>
<dbReference type="Pfam" id="PF05031">
    <property type="entry name" value="NEAT"/>
    <property type="match status" value="1"/>
</dbReference>
<accession>A0A5B8T220</accession>
<dbReference type="RefSeq" id="WP_010279596.1">
    <property type="nucleotide sequence ID" value="NZ_CP042383.1"/>
</dbReference>
<keyword evidence="3" id="KW-0812">Transmembrane</keyword>
<dbReference type="Proteomes" id="UP001529201">
    <property type="component" value="Unassembled WGS sequence"/>
</dbReference>
<feature type="transmembrane region" description="Helical" evidence="3">
    <location>
        <begin position="380"/>
        <end position="398"/>
    </location>
</feature>
<dbReference type="InterPro" id="IPR037250">
    <property type="entry name" value="NEAT_dom_sf"/>
</dbReference>
<sequence>MEKNKVLVLAGTLAVSGAMLLHSDVVNAASTTGSATVATTAASNLQNGSYTATAKLYKTGTTNDSMMSSMVLPTANVVIKNGQAIITLQFKDLSTSDMVKSWIIDGVSAVKKDNNFNVVLPVSDLNKTLDSTIHVETMIGPVPFTETQPVDINVTDLKFVARDPEEVAAEEKAKAEADAKAKADAVKAAAAEKAKQAASAKALAEAAAKAKAEQEVDSKKRDQSVTKQYAVKLYKTGTTNDSMMTSMVSPTATVVTKDGQATVTLQFKDMATIDMVKSWVIDGVAATKSGQSFVVVLPASDLGKTLHTVISVATTIGGVPFSETQPVDLVLQAENNESVTKTDESKGDVPAQTLGHDVPLTAQLSSTSKLPNTATNVTTTAPLLAALVSGVLALGIWFKKVLR</sequence>
<keyword evidence="9" id="KW-1185">Reference proteome</keyword>
<evidence type="ECO:0000313" key="7">
    <source>
        <dbReference type="EMBL" id="QEA41118.1"/>
    </source>
</evidence>
<dbReference type="GO" id="GO:0030313">
    <property type="term" value="C:cell envelope"/>
    <property type="evidence" value="ECO:0007669"/>
    <property type="project" value="UniProtKB-SubCell"/>
</dbReference>
<dbReference type="CDD" id="cd06920">
    <property type="entry name" value="NEAT"/>
    <property type="match status" value="1"/>
</dbReference>
<evidence type="ECO:0000259" key="5">
    <source>
        <dbReference type="PROSITE" id="PS50978"/>
    </source>
</evidence>
<dbReference type="Gene3D" id="2.60.40.1850">
    <property type="match status" value="2"/>
</dbReference>
<name>A0A5B8T220_LEUPS</name>
<keyword evidence="3" id="KW-0472">Membrane</keyword>
<evidence type="ECO:0000256" key="4">
    <source>
        <dbReference type="SAM" id="SignalP"/>
    </source>
</evidence>
<gene>
    <name evidence="7" type="ORF">FGL85_00480</name>
    <name evidence="6" type="ORF">P1N92_03140</name>
</gene>
<evidence type="ECO:0000256" key="2">
    <source>
        <dbReference type="ARBA" id="ARBA00022729"/>
    </source>
</evidence>
<evidence type="ECO:0000256" key="1">
    <source>
        <dbReference type="ARBA" id="ARBA00004196"/>
    </source>
</evidence>
<feature type="domain" description="NEAT" evidence="5">
    <location>
        <begin position="45"/>
        <end position="170"/>
    </location>
</feature>
<reference evidence="6 9" key="2">
    <citation type="submission" date="2023-02" db="EMBL/GenBank/DDBJ databases">
        <title>Antimicrobial susceptibility testing and tentative epidemiological cut-off values for Lactobacillaceae family species intended for ingestion.</title>
        <authorList>
            <person name="Noehr-Meldgaard K."/>
            <person name="Struve C."/>
            <person name="Ingmer H."/>
            <person name="Koza A."/>
            <person name="Al-Nakeeb K."/>
            <person name="Agersoe Y."/>
        </authorList>
    </citation>
    <scope>NUCLEOTIDE SEQUENCE [LARGE SCALE GENOMIC DNA]</scope>
    <source>
        <strain evidence="6 9">DSM 20193</strain>
    </source>
</reference>
<proteinExistence type="predicted"/>
<protein>
    <submittedName>
        <fullName evidence="6">NEAT domain-containing protein</fullName>
    </submittedName>
</protein>
<evidence type="ECO:0000313" key="9">
    <source>
        <dbReference type="Proteomes" id="UP001529201"/>
    </source>
</evidence>
<dbReference type="EMBL" id="CP042383">
    <property type="protein sequence ID" value="QEA41118.1"/>
    <property type="molecule type" value="Genomic_DNA"/>
</dbReference>